<dbReference type="SUPFAM" id="SSF52540">
    <property type="entry name" value="P-loop containing nucleoside triphosphate hydrolases"/>
    <property type="match status" value="1"/>
</dbReference>
<dbReference type="SMART" id="SM00421">
    <property type="entry name" value="HTH_LUXR"/>
    <property type="match status" value="1"/>
</dbReference>
<evidence type="ECO:0000259" key="1">
    <source>
        <dbReference type="PROSITE" id="PS50043"/>
    </source>
</evidence>
<proteinExistence type="predicted"/>
<dbReference type="Proteomes" id="UP001447516">
    <property type="component" value="Unassembled WGS sequence"/>
</dbReference>
<dbReference type="InterPro" id="IPR058852">
    <property type="entry name" value="HTH_77"/>
</dbReference>
<dbReference type="Gene3D" id="3.40.50.300">
    <property type="entry name" value="P-loop containing nucleotide triphosphate hydrolases"/>
    <property type="match status" value="1"/>
</dbReference>
<dbReference type="CDD" id="cd06170">
    <property type="entry name" value="LuxR_C_like"/>
    <property type="match status" value="1"/>
</dbReference>
<evidence type="ECO:0000313" key="2">
    <source>
        <dbReference type="EMBL" id="MEN3537599.1"/>
    </source>
</evidence>
<dbReference type="PROSITE" id="PS50043">
    <property type="entry name" value="HTH_LUXR_2"/>
    <property type="match status" value="1"/>
</dbReference>
<dbReference type="Gene3D" id="1.10.10.10">
    <property type="entry name" value="Winged helix-like DNA-binding domain superfamily/Winged helix DNA-binding domain"/>
    <property type="match status" value="1"/>
</dbReference>
<name>A0ABV0AQP8_9ACTN</name>
<dbReference type="InterPro" id="IPR000792">
    <property type="entry name" value="Tscrpt_reg_LuxR_C"/>
</dbReference>
<dbReference type="InterPro" id="IPR036388">
    <property type="entry name" value="WH-like_DNA-bd_sf"/>
</dbReference>
<dbReference type="PRINTS" id="PR00038">
    <property type="entry name" value="HTHLUXR"/>
</dbReference>
<dbReference type="InterPro" id="IPR016032">
    <property type="entry name" value="Sig_transdc_resp-reg_C-effctor"/>
</dbReference>
<dbReference type="PANTHER" id="PTHR47691">
    <property type="entry name" value="REGULATOR-RELATED"/>
    <property type="match status" value="1"/>
</dbReference>
<dbReference type="Pfam" id="PF00196">
    <property type="entry name" value="GerE"/>
    <property type="match status" value="1"/>
</dbReference>
<protein>
    <submittedName>
        <fullName evidence="2">LuxR C-terminal-related transcriptional regulator</fullName>
    </submittedName>
</protein>
<dbReference type="PANTHER" id="PTHR47691:SF3">
    <property type="entry name" value="HTH-TYPE TRANSCRIPTIONAL REGULATOR RV0890C-RELATED"/>
    <property type="match status" value="1"/>
</dbReference>
<comment type="caution">
    <text evidence="2">The sequence shown here is derived from an EMBL/GenBank/DDBJ whole genome shotgun (WGS) entry which is preliminary data.</text>
</comment>
<gene>
    <name evidence="2" type="ORF">AAH991_20980</name>
</gene>
<dbReference type="RefSeq" id="WP_346227562.1">
    <property type="nucleotide sequence ID" value="NZ_JBDJAW010000017.1"/>
</dbReference>
<organism evidence="2 3">
    <name type="scientific">Microbispora maris</name>
    <dbReference type="NCBI Taxonomy" id="3144104"/>
    <lineage>
        <taxon>Bacteria</taxon>
        <taxon>Bacillati</taxon>
        <taxon>Actinomycetota</taxon>
        <taxon>Actinomycetes</taxon>
        <taxon>Streptosporangiales</taxon>
        <taxon>Streptosporangiaceae</taxon>
        <taxon>Microbispora</taxon>
    </lineage>
</organism>
<dbReference type="Pfam" id="PF25872">
    <property type="entry name" value="HTH_77"/>
    <property type="match status" value="1"/>
</dbReference>
<sequence length="918" mass="96698">MTWTGRGEVSAREAEVLEALAARMSNAQIAHRLHISVRTVESHVSSLLRKYGVADRRALAALAERAGSAERPPDGRLTGLPAARTSFVGRERERESVLAAFETSRLVTLLGPGGVGKTRLAAVTAEAAAASFPSGGAFVDLVPVSGGFVAQAVATALDVTERPRQPLDDALAERIGRGRSLLVLDNCEHLLDEVAGFVERVLDLCPGTRILVTSRARLGVPGERTIPVTPLPAAPEAERLFLERAVAADPDFSADPALVAELCARLDGMPLAIELAAARSASLGADGLLAALDDVLRLLVGGRGSDERHRSLRTVIGWSHDLLGDDERALFRRLAVFAGGFDLDAAVAVTPGGDRSSVADVLGRLVDKSLVVHRRGRPSRWRLLQTVRAFAADRLVDSGEEAEIRGRHLDWAAAAATALESRLAGEWQGGGWRDDFDAVADDLRAALSAAPPGRAAAHRLARALGHLTYARRFLTESLRHNLEAADRAPAPREAALDLRNAADGAHAVASSGHESFELLLASAERARAGGDGAARAIALASAVITANRFSAGFSAEIPHEDLCDLLDEAVHAGGDDDPAVRAVLTAAAAWNARAEKMNPDPVLARDAVRAARATGDPVLLSAALDAVSAAETTAGRLREAHRVTQERFALLAAMPRHDPRAAPELVDTFTMASTYAVATGNLDIALRTARAAMDDDLLGHHSYLSAATLILPLVLAGEFAEALRHAAAVWDGWQRAGSPTSGWLSPAVAAIALTHALVGDEHGFRFWRARAVQVAGQARNHASFATFADARAAVHLGWHGDAEHLVELAFTDFPQGRYQSYARAAGAELAVASGLPDAGRRVSVAAEGNENDWAAACLARAAGRLHGDADALQDSVERWERVGARFERACTLLLLPARAAEGRAELATLGCPAPAGVG</sequence>
<dbReference type="InterPro" id="IPR027417">
    <property type="entry name" value="P-loop_NTPase"/>
</dbReference>
<dbReference type="SUPFAM" id="SSF46894">
    <property type="entry name" value="C-terminal effector domain of the bipartite response regulators"/>
    <property type="match status" value="1"/>
</dbReference>
<dbReference type="EMBL" id="JBDJAW010000017">
    <property type="protein sequence ID" value="MEN3537599.1"/>
    <property type="molecule type" value="Genomic_DNA"/>
</dbReference>
<reference evidence="2 3" key="1">
    <citation type="submission" date="2024-05" db="EMBL/GenBank/DDBJ databases">
        <title>Microbispora sp.ZYX-F-249.</title>
        <authorList>
            <person name="Xie H."/>
        </authorList>
    </citation>
    <scope>NUCLEOTIDE SEQUENCE [LARGE SCALE GENOMIC DNA]</scope>
    <source>
        <strain evidence="2 3">ZYX-F-249</strain>
    </source>
</reference>
<dbReference type="PRINTS" id="PR00364">
    <property type="entry name" value="DISEASERSIST"/>
</dbReference>
<keyword evidence="3" id="KW-1185">Reference proteome</keyword>
<feature type="domain" description="HTH luxR-type" evidence="1">
    <location>
        <begin position="2"/>
        <end position="67"/>
    </location>
</feature>
<accession>A0ABV0AQP8</accession>
<evidence type="ECO:0000313" key="3">
    <source>
        <dbReference type="Proteomes" id="UP001447516"/>
    </source>
</evidence>